<evidence type="ECO:0000256" key="2">
    <source>
        <dbReference type="ARBA" id="ARBA00023043"/>
    </source>
</evidence>
<comment type="caution">
    <text evidence="4">The sequence shown here is derived from an EMBL/GenBank/DDBJ whole genome shotgun (WGS) entry which is preliminary data.</text>
</comment>
<keyword evidence="5" id="KW-1185">Reference proteome</keyword>
<dbReference type="PROSITE" id="PS50297">
    <property type="entry name" value="ANK_REP_REGION"/>
    <property type="match status" value="3"/>
</dbReference>
<name>A0A8S3ZXT3_9EUPU</name>
<protein>
    <recommendedName>
        <fullName evidence="6">Ankyrin repeat domain-containing protein 16</fullName>
    </recommendedName>
</protein>
<dbReference type="InterPro" id="IPR036770">
    <property type="entry name" value="Ankyrin_rpt-contain_sf"/>
</dbReference>
<reference evidence="4" key="1">
    <citation type="submission" date="2021-04" db="EMBL/GenBank/DDBJ databases">
        <authorList>
            <consortium name="Molecular Ecology Group"/>
        </authorList>
    </citation>
    <scope>NUCLEOTIDE SEQUENCE</scope>
</reference>
<dbReference type="Pfam" id="PF12796">
    <property type="entry name" value="Ank_2"/>
    <property type="match status" value="3"/>
</dbReference>
<gene>
    <name evidence="4" type="ORF">CUNI_LOCUS18410</name>
</gene>
<accession>A0A8S3ZXT3</accession>
<feature type="repeat" description="ANK" evidence="3">
    <location>
        <begin position="272"/>
        <end position="300"/>
    </location>
</feature>
<organism evidence="4 5">
    <name type="scientific">Candidula unifasciata</name>
    <dbReference type="NCBI Taxonomy" id="100452"/>
    <lineage>
        <taxon>Eukaryota</taxon>
        <taxon>Metazoa</taxon>
        <taxon>Spiralia</taxon>
        <taxon>Lophotrochozoa</taxon>
        <taxon>Mollusca</taxon>
        <taxon>Gastropoda</taxon>
        <taxon>Heterobranchia</taxon>
        <taxon>Euthyneura</taxon>
        <taxon>Panpulmonata</taxon>
        <taxon>Eupulmonata</taxon>
        <taxon>Stylommatophora</taxon>
        <taxon>Helicina</taxon>
        <taxon>Helicoidea</taxon>
        <taxon>Geomitridae</taxon>
        <taxon>Candidula</taxon>
    </lineage>
</organism>
<proteinExistence type="predicted"/>
<dbReference type="AlphaFoldDB" id="A0A8S3ZXT3"/>
<feature type="repeat" description="ANK" evidence="3">
    <location>
        <begin position="102"/>
        <end position="134"/>
    </location>
</feature>
<evidence type="ECO:0000256" key="1">
    <source>
        <dbReference type="ARBA" id="ARBA00022737"/>
    </source>
</evidence>
<keyword evidence="1" id="KW-0677">Repeat</keyword>
<dbReference type="PANTHER" id="PTHR24173">
    <property type="entry name" value="ANKYRIN REPEAT CONTAINING"/>
    <property type="match status" value="1"/>
</dbReference>
<dbReference type="SMART" id="SM00248">
    <property type="entry name" value="ANK"/>
    <property type="match status" value="8"/>
</dbReference>
<dbReference type="OrthoDB" id="4772757at2759"/>
<dbReference type="PROSITE" id="PS50088">
    <property type="entry name" value="ANK_REPEAT"/>
    <property type="match status" value="3"/>
</dbReference>
<dbReference type="InterPro" id="IPR002110">
    <property type="entry name" value="Ankyrin_rpt"/>
</dbReference>
<keyword evidence="2 3" id="KW-0040">ANK repeat</keyword>
<feature type="repeat" description="ANK" evidence="3">
    <location>
        <begin position="69"/>
        <end position="101"/>
    </location>
</feature>
<dbReference type="EMBL" id="CAJHNH020005691">
    <property type="protein sequence ID" value="CAG5132852.1"/>
    <property type="molecule type" value="Genomic_DNA"/>
</dbReference>
<evidence type="ECO:0000313" key="5">
    <source>
        <dbReference type="Proteomes" id="UP000678393"/>
    </source>
</evidence>
<dbReference type="PANTHER" id="PTHR24173:SF74">
    <property type="entry name" value="ANKYRIN REPEAT DOMAIN-CONTAINING PROTEIN 16"/>
    <property type="match status" value="1"/>
</dbReference>
<dbReference type="Gene3D" id="1.25.40.20">
    <property type="entry name" value="Ankyrin repeat-containing domain"/>
    <property type="match status" value="2"/>
</dbReference>
<evidence type="ECO:0000313" key="4">
    <source>
        <dbReference type="EMBL" id="CAG5132852.1"/>
    </source>
</evidence>
<dbReference type="SUPFAM" id="SSF48403">
    <property type="entry name" value="Ankyrin repeat"/>
    <property type="match status" value="1"/>
</dbReference>
<sequence length="300" mass="33375">MDIHQIQRNISSDNVDFFKALPDAKSVLNIRHPRSGDTAMHIACRCGSIAVLKYFLNDLQASTEVVNADGKRPLHDAAQYSQEGSVRILLEHGSVLDPLKRADWTPLMLACTKRSESIVTMLLKAGADPRLRNKDGWNSFHIACREGHLDVVLALYDSCPDVWNTKSNNLRTPLHTAALHGHKDLVLWMLQNCHYRRDERDSCGTTPLMDACRVGHIDVAQLLIEYHMADVSLKDKTGRQAIHHAAQTGKTSAIKFLVEKCGVSVEAKSELTKETPLDVAVKEGQTETVALLRRLGDNLT</sequence>
<evidence type="ECO:0008006" key="6">
    <source>
        <dbReference type="Google" id="ProtNLM"/>
    </source>
</evidence>
<dbReference type="Proteomes" id="UP000678393">
    <property type="component" value="Unassembled WGS sequence"/>
</dbReference>
<evidence type="ECO:0000256" key="3">
    <source>
        <dbReference type="PROSITE-ProRule" id="PRU00023"/>
    </source>
</evidence>